<accession>A0AAF0BZB7</accession>
<dbReference type="AlphaFoldDB" id="A0AAF0BZB7"/>
<evidence type="ECO:0000313" key="1">
    <source>
        <dbReference type="EMBL" id="WDD97851.1"/>
    </source>
</evidence>
<name>A0AAF0BZB7_9GAMM</name>
<dbReference type="Proteomes" id="UP000032568">
    <property type="component" value="Chromosome"/>
</dbReference>
<protein>
    <submittedName>
        <fullName evidence="1">Uncharacterized protein</fullName>
    </submittedName>
</protein>
<dbReference type="KEGG" id="tact:SG35_021525"/>
<proteinExistence type="predicted"/>
<sequence>MPVPENPDFRNSNAIPVWSRINEQITRELKADSQWMNKTFRESKKTLREAGLKKAARSGSAFALSHIPVIGPVLSKVIGFIPAEAKNDGKELQMASYYVDRIDSHLKDYWASKSPDGGNGYDDQKKLAAFKNILINIIRASVELEVAQRTIDEVKSSIDSGYQQLFAILEQDASVDICKLLPVIEIEMTEFKRNL</sequence>
<reference evidence="1 2" key="2">
    <citation type="journal article" date="2022" name="Mar. Drugs">
        <title>Bioassay-Guided Fractionation Leads to the Detection of Cholic Acid Generated by the Rare Thalassomonas sp.</title>
        <authorList>
            <person name="Pheiffer F."/>
            <person name="Schneider Y.K."/>
            <person name="Hansen E.H."/>
            <person name="Andersen J.H."/>
            <person name="Isaksson J."/>
            <person name="Busche T."/>
            <person name="R C."/>
            <person name="Kalinowski J."/>
            <person name="Zyl L.V."/>
            <person name="Trindade M."/>
        </authorList>
    </citation>
    <scope>NUCLEOTIDE SEQUENCE [LARGE SCALE GENOMIC DNA]</scope>
    <source>
        <strain evidence="1 2">A5K-106</strain>
    </source>
</reference>
<evidence type="ECO:0000313" key="2">
    <source>
        <dbReference type="Proteomes" id="UP000032568"/>
    </source>
</evidence>
<gene>
    <name evidence="1" type="ORF">SG35_021525</name>
</gene>
<dbReference type="RefSeq" id="WP_044832087.1">
    <property type="nucleotide sequence ID" value="NZ_CP059735.1"/>
</dbReference>
<organism evidence="1 2">
    <name type="scientific">Thalassomonas actiniarum</name>
    <dbReference type="NCBI Taxonomy" id="485447"/>
    <lineage>
        <taxon>Bacteria</taxon>
        <taxon>Pseudomonadati</taxon>
        <taxon>Pseudomonadota</taxon>
        <taxon>Gammaproteobacteria</taxon>
        <taxon>Alteromonadales</taxon>
        <taxon>Colwelliaceae</taxon>
        <taxon>Thalassomonas</taxon>
    </lineage>
</organism>
<reference evidence="1 2" key="1">
    <citation type="journal article" date="2015" name="Genome Announc.">
        <title>Draft Genome Sequences of Marine Isolates of Thalassomonas viridans and Thalassomonas actiniarum.</title>
        <authorList>
            <person name="Olonade I."/>
            <person name="van Zyl L.J."/>
            <person name="Trindade M."/>
        </authorList>
    </citation>
    <scope>NUCLEOTIDE SEQUENCE [LARGE SCALE GENOMIC DNA]</scope>
    <source>
        <strain evidence="1 2">A5K-106</strain>
    </source>
</reference>
<keyword evidence="2" id="KW-1185">Reference proteome</keyword>
<dbReference type="EMBL" id="CP059735">
    <property type="protein sequence ID" value="WDD97851.1"/>
    <property type="molecule type" value="Genomic_DNA"/>
</dbReference>